<name>Q0UQG5_PHANO</name>
<dbReference type="InParanoid" id="Q0UQG5"/>
<protein>
    <submittedName>
        <fullName evidence="2">Uncharacterized protein</fullName>
    </submittedName>
</protein>
<dbReference type="Proteomes" id="UP000001055">
    <property type="component" value="Unassembled WGS sequence"/>
</dbReference>
<dbReference type="KEGG" id="pno:SNOG_05999"/>
<organism evidence="2 3">
    <name type="scientific">Phaeosphaeria nodorum (strain SN15 / ATCC MYA-4574 / FGSC 10173)</name>
    <name type="common">Glume blotch fungus</name>
    <name type="synonym">Parastagonospora nodorum</name>
    <dbReference type="NCBI Taxonomy" id="321614"/>
    <lineage>
        <taxon>Eukaryota</taxon>
        <taxon>Fungi</taxon>
        <taxon>Dikarya</taxon>
        <taxon>Ascomycota</taxon>
        <taxon>Pezizomycotina</taxon>
        <taxon>Dothideomycetes</taxon>
        <taxon>Pleosporomycetidae</taxon>
        <taxon>Pleosporales</taxon>
        <taxon>Pleosporineae</taxon>
        <taxon>Phaeosphaeriaceae</taxon>
        <taxon>Parastagonospora</taxon>
    </lineage>
</organism>
<evidence type="ECO:0000313" key="3">
    <source>
        <dbReference type="Proteomes" id="UP000001055"/>
    </source>
</evidence>
<accession>Q0UQG5</accession>
<evidence type="ECO:0000313" key="2">
    <source>
        <dbReference type="EMBL" id="EAT87063.1"/>
    </source>
</evidence>
<feature type="signal peptide" evidence="1">
    <location>
        <begin position="1"/>
        <end position="23"/>
    </location>
</feature>
<keyword evidence="1" id="KW-0732">Signal</keyword>
<proteinExistence type="predicted"/>
<dbReference type="EMBL" id="CH445332">
    <property type="protein sequence ID" value="EAT87063.1"/>
    <property type="molecule type" value="Genomic_DNA"/>
</dbReference>
<reference evidence="3" key="1">
    <citation type="journal article" date="2007" name="Plant Cell">
        <title>Dothideomycete-plant interactions illuminated by genome sequencing and EST analysis of the wheat pathogen Stagonospora nodorum.</title>
        <authorList>
            <person name="Hane J.K."/>
            <person name="Lowe R.G."/>
            <person name="Solomon P.S."/>
            <person name="Tan K.C."/>
            <person name="Schoch C.L."/>
            <person name="Spatafora J.W."/>
            <person name="Crous P.W."/>
            <person name="Kodira C."/>
            <person name="Birren B.W."/>
            <person name="Galagan J.E."/>
            <person name="Torriani S.F."/>
            <person name="McDonald B.A."/>
            <person name="Oliver R.P."/>
        </authorList>
    </citation>
    <scope>NUCLEOTIDE SEQUENCE [LARGE SCALE GENOMIC DNA]</scope>
    <source>
        <strain evidence="3">SN15 / ATCC MYA-4574 / FGSC 10173</strain>
    </source>
</reference>
<feature type="chain" id="PRO_5004178045" evidence="1">
    <location>
        <begin position="24"/>
        <end position="71"/>
    </location>
</feature>
<dbReference type="AlphaFoldDB" id="Q0UQG5"/>
<dbReference type="RefSeq" id="XP_001796387.1">
    <property type="nucleotide sequence ID" value="XM_001796335.1"/>
</dbReference>
<sequence length="71" mass="7618">MPWRLRSLTQAAITVLGQGLMAARCVVGGDSGLDYACDVLRPEIESSVEPFQCGLVSGARVLPKELSDVKR</sequence>
<dbReference type="GeneID" id="5973264"/>
<evidence type="ECO:0000256" key="1">
    <source>
        <dbReference type="SAM" id="SignalP"/>
    </source>
</evidence>
<gene>
    <name evidence="2" type="ORF">SNOG_05999</name>
</gene>